<feature type="coiled-coil region" evidence="1">
    <location>
        <begin position="330"/>
        <end position="371"/>
    </location>
</feature>
<dbReference type="AlphaFoldDB" id="A0A1Q3CRR2"/>
<dbReference type="EMBL" id="BDDD01002703">
    <property type="protein sequence ID" value="GAV82738.1"/>
    <property type="molecule type" value="Genomic_DNA"/>
</dbReference>
<gene>
    <name evidence="3" type="ORF">CFOL_v3_26189</name>
</gene>
<name>A0A1Q3CRR2_CEPFO</name>
<keyword evidence="1" id="KW-0175">Coiled coil</keyword>
<dbReference type="OrthoDB" id="620544at2759"/>
<dbReference type="InParanoid" id="A0A1Q3CRR2"/>
<feature type="coiled-coil region" evidence="1">
    <location>
        <begin position="231"/>
        <end position="300"/>
    </location>
</feature>
<feature type="region of interest" description="Disordered" evidence="2">
    <location>
        <begin position="87"/>
        <end position="107"/>
    </location>
</feature>
<feature type="compositionally biased region" description="Basic and acidic residues" evidence="2">
    <location>
        <begin position="486"/>
        <end position="502"/>
    </location>
</feature>
<organism evidence="3 4">
    <name type="scientific">Cephalotus follicularis</name>
    <name type="common">Albany pitcher plant</name>
    <dbReference type="NCBI Taxonomy" id="3775"/>
    <lineage>
        <taxon>Eukaryota</taxon>
        <taxon>Viridiplantae</taxon>
        <taxon>Streptophyta</taxon>
        <taxon>Embryophyta</taxon>
        <taxon>Tracheophyta</taxon>
        <taxon>Spermatophyta</taxon>
        <taxon>Magnoliopsida</taxon>
        <taxon>eudicotyledons</taxon>
        <taxon>Gunneridae</taxon>
        <taxon>Pentapetalae</taxon>
        <taxon>rosids</taxon>
        <taxon>fabids</taxon>
        <taxon>Oxalidales</taxon>
        <taxon>Cephalotaceae</taxon>
        <taxon>Cephalotus</taxon>
    </lineage>
</organism>
<protein>
    <recommendedName>
        <fullName evidence="5">CUE domain-containing protein</fullName>
    </recommendedName>
</protein>
<accession>A0A1Q3CRR2</accession>
<proteinExistence type="predicted"/>
<feature type="compositionally biased region" description="Low complexity" evidence="2">
    <location>
        <begin position="435"/>
        <end position="459"/>
    </location>
</feature>
<dbReference type="PANTHER" id="PTHR48459:SF1">
    <property type="entry name" value="CUE DOMAIN-CONTAINING PROTEIN"/>
    <property type="match status" value="1"/>
</dbReference>
<dbReference type="Proteomes" id="UP000187406">
    <property type="component" value="Unassembled WGS sequence"/>
</dbReference>
<evidence type="ECO:0000313" key="4">
    <source>
        <dbReference type="Proteomes" id="UP000187406"/>
    </source>
</evidence>
<dbReference type="STRING" id="3775.A0A1Q3CRR2"/>
<keyword evidence="4" id="KW-1185">Reference proteome</keyword>
<feature type="non-terminal residue" evidence="3">
    <location>
        <position position="1"/>
    </location>
</feature>
<evidence type="ECO:0008006" key="5">
    <source>
        <dbReference type="Google" id="ProtNLM"/>
    </source>
</evidence>
<sequence>YQQIQRYKFFSLSHLQITSYSFSFSKTTKDKKLNMGFNSVYQCLLDIFSQVDPRLLRAVAIENSRDADAAVEIVLSEILPYLSKQSVAPGFSSTSKDSYTSTSKKEVPVVASNDHDEYNLLRRCQMINEVKATSSSQVKPSAGEDASTDITCGTHLADLDAEDGGNKLTGNVESEELILLGNSEESIGIEVVHNPNVISNTFICEDGEIVDNSPLRVNTEGKEYKLLDDYIEDHKNNKKIFSAAMEAIENMRTKVEVYVAAAEEANKEAAKGRLDILDTLEELKQRLKREKETNDMHAGEVNGEASILATEVRELQIRLLSLSDDRDKCLAILDELNQDLEVQLAEAEELRKSAEQERLEMEESARSALAEQESIMEKVVLESKILKEAAEDNSKLRDFLIDRGRVVDALQGEMSVVCQDVKLLKDKIHNRVPVSKSLSSSQSSGILASSHSSMKSMVSDLVPEPVENSMTPTKGNPTPSVGSHSLENKSEDETNRADRKEFLDDGWEFFENGI</sequence>
<evidence type="ECO:0000256" key="1">
    <source>
        <dbReference type="SAM" id="Coils"/>
    </source>
</evidence>
<evidence type="ECO:0000256" key="2">
    <source>
        <dbReference type="SAM" id="MobiDB-lite"/>
    </source>
</evidence>
<evidence type="ECO:0000313" key="3">
    <source>
        <dbReference type="EMBL" id="GAV82738.1"/>
    </source>
</evidence>
<dbReference type="PANTHER" id="PTHR48459">
    <property type="entry name" value="CUE DOMAIN-CONTAINING PROTEIN"/>
    <property type="match status" value="1"/>
</dbReference>
<feature type="compositionally biased region" description="Polar residues" evidence="2">
    <location>
        <begin position="468"/>
        <end position="485"/>
    </location>
</feature>
<feature type="region of interest" description="Disordered" evidence="2">
    <location>
        <begin position="434"/>
        <end position="502"/>
    </location>
</feature>
<comment type="caution">
    <text evidence="3">The sequence shown here is derived from an EMBL/GenBank/DDBJ whole genome shotgun (WGS) entry which is preliminary data.</text>
</comment>
<dbReference type="FunCoup" id="A0A1Q3CRR2">
    <property type="interactions" value="994"/>
</dbReference>
<feature type="compositionally biased region" description="Low complexity" evidence="2">
    <location>
        <begin position="92"/>
        <end position="102"/>
    </location>
</feature>
<reference evidence="4" key="1">
    <citation type="submission" date="2016-04" db="EMBL/GenBank/DDBJ databases">
        <title>Cephalotus genome sequencing.</title>
        <authorList>
            <person name="Fukushima K."/>
            <person name="Hasebe M."/>
            <person name="Fang X."/>
        </authorList>
    </citation>
    <scope>NUCLEOTIDE SEQUENCE [LARGE SCALE GENOMIC DNA]</scope>
    <source>
        <strain evidence="4">cv. St1</strain>
    </source>
</reference>